<keyword evidence="2" id="KW-1185">Reference proteome</keyword>
<evidence type="ECO:0000313" key="1">
    <source>
        <dbReference type="EMBL" id="GAP50252.1"/>
    </source>
</evidence>
<organism evidence="1 2">
    <name type="scientific">Streptomyces azureus</name>
    <dbReference type="NCBI Taxonomy" id="146537"/>
    <lineage>
        <taxon>Bacteria</taxon>
        <taxon>Bacillati</taxon>
        <taxon>Actinomycetota</taxon>
        <taxon>Actinomycetes</taxon>
        <taxon>Kitasatosporales</taxon>
        <taxon>Streptomycetaceae</taxon>
        <taxon>Streptomyces</taxon>
    </lineage>
</organism>
<dbReference type="Proteomes" id="UP000053859">
    <property type="component" value="Unassembled WGS sequence"/>
</dbReference>
<sequence>MRAVVQRSGGGPHLIPHPECEALMCEALMSSPWPPRRTACRPVPRAAAPREPVDHAGIGRRVVRRRAKGMDAAAVAATLEDARFDARQDSRHEHLADDERGRAELAEWERIDQVLAAAPSGTVYDPDTDDVVQEELAAEAAAAAARETELRAAARIAARADELQALRELGTLEQAEPREGDEAVRDELTRRAGSYVQADVDALVAHALAAHLGHYQDPAAREAAADLLPQPVLARAALLAELARLVPAACVDQLAFAARLAAADPEATADLAAFLTRATEPAGAEGSRA</sequence>
<name>A0A0K8PQV8_STRAJ</name>
<dbReference type="EMBL" id="DF968327">
    <property type="protein sequence ID" value="GAP50252.1"/>
    <property type="molecule type" value="Genomic_DNA"/>
</dbReference>
<proteinExistence type="predicted"/>
<protein>
    <submittedName>
        <fullName evidence="1">Uncharacterized protein</fullName>
    </submittedName>
</protein>
<reference evidence="1" key="1">
    <citation type="journal article" date="2015" name="Genome Announc.">
        <title>Draft Genome Sequence of Thiostrepton-Producing Streptomyces azureus ATCC 14921.</title>
        <authorList>
            <person name="Sakihara K."/>
            <person name="Maeda J."/>
            <person name="Tashiro K."/>
            <person name="Fujino Y."/>
            <person name="Kuhara S."/>
            <person name="Ohshima T."/>
            <person name="Ogata S."/>
            <person name="Doi K."/>
        </authorList>
    </citation>
    <scope>NUCLEOTIDE SEQUENCE [LARGE SCALE GENOMIC DNA]</scope>
    <source>
        <strain evidence="1">ATCC14921</strain>
    </source>
</reference>
<gene>
    <name evidence="1" type="ORF">SAZU_5108</name>
</gene>
<accession>A0A0K8PQV8</accession>
<dbReference type="PATRIC" id="fig|146537.3.peg.5370"/>
<dbReference type="AlphaFoldDB" id="A0A0K8PQV8"/>
<evidence type="ECO:0000313" key="2">
    <source>
        <dbReference type="Proteomes" id="UP000053859"/>
    </source>
</evidence>